<accession>A0A067TQF1</accession>
<evidence type="ECO:0000259" key="1">
    <source>
        <dbReference type="Pfam" id="PF20236"/>
    </source>
</evidence>
<feature type="domain" description="DUF6593" evidence="1">
    <location>
        <begin position="9"/>
        <end position="174"/>
    </location>
</feature>
<dbReference type="HOGENOM" id="CLU_084280_4_1_1"/>
<evidence type="ECO:0000313" key="3">
    <source>
        <dbReference type="Proteomes" id="UP000027222"/>
    </source>
</evidence>
<protein>
    <recommendedName>
        <fullName evidence="1">DUF6593 domain-containing protein</fullName>
    </recommendedName>
</protein>
<dbReference type="Proteomes" id="UP000027222">
    <property type="component" value="Unassembled WGS sequence"/>
</dbReference>
<gene>
    <name evidence="2" type="ORF">GALMADRAFT_116239</name>
</gene>
<dbReference type="AlphaFoldDB" id="A0A067TQF1"/>
<name>A0A067TQF1_GALM3</name>
<reference evidence="3" key="1">
    <citation type="journal article" date="2014" name="Proc. Natl. Acad. Sci. U.S.A.">
        <title>Extensive sampling of basidiomycete genomes demonstrates inadequacy of the white-rot/brown-rot paradigm for wood decay fungi.</title>
        <authorList>
            <person name="Riley R."/>
            <person name="Salamov A.A."/>
            <person name="Brown D.W."/>
            <person name="Nagy L.G."/>
            <person name="Floudas D."/>
            <person name="Held B.W."/>
            <person name="Levasseur A."/>
            <person name="Lombard V."/>
            <person name="Morin E."/>
            <person name="Otillar R."/>
            <person name="Lindquist E.A."/>
            <person name="Sun H."/>
            <person name="LaButti K.M."/>
            <person name="Schmutz J."/>
            <person name="Jabbour D."/>
            <person name="Luo H."/>
            <person name="Baker S.E."/>
            <person name="Pisabarro A.G."/>
            <person name="Walton J.D."/>
            <person name="Blanchette R.A."/>
            <person name="Henrissat B."/>
            <person name="Martin F."/>
            <person name="Cullen D."/>
            <person name="Hibbett D.S."/>
            <person name="Grigoriev I.V."/>
        </authorList>
    </citation>
    <scope>NUCLEOTIDE SEQUENCE [LARGE SCALE GENOMIC DNA]</scope>
    <source>
        <strain evidence="3">CBS 339.88</strain>
    </source>
</reference>
<dbReference type="Pfam" id="PF20236">
    <property type="entry name" value="DUF6593"/>
    <property type="match status" value="1"/>
</dbReference>
<sequence>MRFTLAGPSPLHSNYINESGKVIYKVSTPRAFIVHTTTVSRVLPSDLPGGGDGLEERFGHLATNKHLIGRSIISYGGEEIKTGDHFKKVGTSLWGDKACTGPDGKAYKWRIRRYSGCEFVRDDGEEAVLAKFLDNTFRITGPSFPTSLEIFPAGEEIMDYIFVTFLYVEKIRRDRTKG</sequence>
<dbReference type="EMBL" id="KL142371">
    <property type="protein sequence ID" value="KDR81208.1"/>
    <property type="molecule type" value="Genomic_DNA"/>
</dbReference>
<proteinExistence type="predicted"/>
<evidence type="ECO:0000313" key="2">
    <source>
        <dbReference type="EMBL" id="KDR81208.1"/>
    </source>
</evidence>
<dbReference type="OrthoDB" id="3360976at2759"/>
<dbReference type="InterPro" id="IPR046528">
    <property type="entry name" value="DUF6593"/>
</dbReference>
<keyword evidence="3" id="KW-1185">Reference proteome</keyword>
<organism evidence="2 3">
    <name type="scientific">Galerina marginata (strain CBS 339.88)</name>
    <dbReference type="NCBI Taxonomy" id="685588"/>
    <lineage>
        <taxon>Eukaryota</taxon>
        <taxon>Fungi</taxon>
        <taxon>Dikarya</taxon>
        <taxon>Basidiomycota</taxon>
        <taxon>Agaricomycotina</taxon>
        <taxon>Agaricomycetes</taxon>
        <taxon>Agaricomycetidae</taxon>
        <taxon>Agaricales</taxon>
        <taxon>Agaricineae</taxon>
        <taxon>Strophariaceae</taxon>
        <taxon>Galerina</taxon>
    </lineage>
</organism>